<dbReference type="Pfam" id="PF12706">
    <property type="entry name" value="Lactamase_B_2"/>
    <property type="match status" value="1"/>
</dbReference>
<evidence type="ECO:0000259" key="1">
    <source>
        <dbReference type="Pfam" id="PF12706"/>
    </source>
</evidence>
<comment type="caution">
    <text evidence="2">The sequence shown here is derived from an EMBL/GenBank/DDBJ whole genome shotgun (WGS) entry which is preliminary data.</text>
</comment>
<dbReference type="PIRSF" id="PIRSF038896">
    <property type="entry name" value="NAPE-PLD"/>
    <property type="match status" value="1"/>
</dbReference>
<accession>A0A371X4J0</accession>
<dbReference type="PANTHER" id="PTHR15032">
    <property type="entry name" value="N-ACYL-PHOSPHATIDYLETHANOLAMINE-HYDROLYZING PHOSPHOLIPASE D"/>
    <property type="match status" value="1"/>
</dbReference>
<dbReference type="Proteomes" id="UP000264310">
    <property type="component" value="Unassembled WGS sequence"/>
</dbReference>
<dbReference type="AlphaFoldDB" id="A0A371X4J0"/>
<dbReference type="InterPro" id="IPR001279">
    <property type="entry name" value="Metallo-B-lactamas"/>
</dbReference>
<dbReference type="SUPFAM" id="SSF56281">
    <property type="entry name" value="Metallo-hydrolase/oxidoreductase"/>
    <property type="match status" value="1"/>
</dbReference>
<protein>
    <recommendedName>
        <fullName evidence="1">Metallo-beta-lactamase domain-containing protein</fullName>
    </recommendedName>
</protein>
<organism evidence="2 3">
    <name type="scientific">Fulvimarina endophytica</name>
    <dbReference type="NCBI Taxonomy" id="2293836"/>
    <lineage>
        <taxon>Bacteria</taxon>
        <taxon>Pseudomonadati</taxon>
        <taxon>Pseudomonadota</taxon>
        <taxon>Alphaproteobacteria</taxon>
        <taxon>Hyphomicrobiales</taxon>
        <taxon>Aurantimonadaceae</taxon>
        <taxon>Fulvimarina</taxon>
    </lineage>
</organism>
<evidence type="ECO:0000313" key="3">
    <source>
        <dbReference type="Proteomes" id="UP000264310"/>
    </source>
</evidence>
<proteinExistence type="predicted"/>
<dbReference type="InterPro" id="IPR024884">
    <property type="entry name" value="NAPE-PLD"/>
</dbReference>
<name>A0A371X4J0_9HYPH</name>
<dbReference type="GO" id="GO:0070290">
    <property type="term" value="F:N-acylphosphatidylethanolamine-specific phospholipase D activity"/>
    <property type="evidence" value="ECO:0007669"/>
    <property type="project" value="InterPro"/>
</dbReference>
<dbReference type="RefSeq" id="WP_116682548.1">
    <property type="nucleotide sequence ID" value="NZ_QURL01000003.1"/>
</dbReference>
<dbReference type="GO" id="GO:0008270">
    <property type="term" value="F:zinc ion binding"/>
    <property type="evidence" value="ECO:0007669"/>
    <property type="project" value="InterPro"/>
</dbReference>
<reference evidence="2 3" key="1">
    <citation type="submission" date="2018-08" db="EMBL/GenBank/DDBJ databases">
        <title>Fulvimarina sp. 85, whole genome shotgun sequence.</title>
        <authorList>
            <person name="Tuo L."/>
        </authorList>
    </citation>
    <scope>NUCLEOTIDE SEQUENCE [LARGE SCALE GENOMIC DNA]</scope>
    <source>
        <strain evidence="2 3">85</strain>
    </source>
</reference>
<dbReference type="EMBL" id="QURL01000003">
    <property type="protein sequence ID" value="RFC64130.1"/>
    <property type="molecule type" value="Genomic_DNA"/>
</dbReference>
<evidence type="ECO:0000313" key="2">
    <source>
        <dbReference type="EMBL" id="RFC64130.1"/>
    </source>
</evidence>
<dbReference type="InterPro" id="IPR036866">
    <property type="entry name" value="RibonucZ/Hydroxyglut_hydro"/>
</dbReference>
<feature type="domain" description="Metallo-beta-lactamase" evidence="1">
    <location>
        <begin position="82"/>
        <end position="282"/>
    </location>
</feature>
<dbReference type="Gene3D" id="3.60.15.10">
    <property type="entry name" value="Ribonuclease Z/Hydroxyacylglutathione hydrolase-like"/>
    <property type="match status" value="1"/>
</dbReference>
<dbReference type="PANTHER" id="PTHR15032:SF4">
    <property type="entry name" value="N-ACYL-PHOSPHATIDYLETHANOLAMINE-HYDROLYZING PHOSPHOLIPASE D"/>
    <property type="match status" value="1"/>
</dbReference>
<sequence>MKNPYYRGPESDHFDGTRFFNPGHGGTDKSLSDLARWRFRESSADWPDNVLVEPARPEASIAGVRATLIGHASVLVQVDGLNILTDPVYSERVSPFSFAGPKRVTPPGIRFDDLPKIDLVLLSHNHYDHCDVETLKRLDDRFRPRILTPLGNDRFLREAVPGVDVTAGDWDETIPIDASRSVTLTRAHHWSSRWLRDRRMALWCGFVVKTGKAQVYFAGDSGYGDGEIFRAIGRDHGEMDLALIPIGAYDPRWFMRAQHMDPEEAVEVFEAVKARHALAIHWGTFKLTNEPRAEPPQRLSAAMRAKGLDPDRFAAFEPGGVLDVPGL</sequence>
<keyword evidence="3" id="KW-1185">Reference proteome</keyword>
<dbReference type="GO" id="GO:0005737">
    <property type="term" value="C:cytoplasm"/>
    <property type="evidence" value="ECO:0007669"/>
    <property type="project" value="TreeGrafter"/>
</dbReference>
<dbReference type="OrthoDB" id="9805728at2"/>
<gene>
    <name evidence="2" type="ORF">DYI37_07140</name>
</gene>